<evidence type="ECO:0000256" key="1">
    <source>
        <dbReference type="SAM" id="Coils"/>
    </source>
</evidence>
<dbReference type="RefSeq" id="XP_009030239.1">
    <property type="nucleotide sequence ID" value="XM_009031991.1"/>
</dbReference>
<reference evidence="2 4" key="2">
    <citation type="journal article" date="2013" name="Nature">
        <title>Insights into bilaterian evolution from three spiralian genomes.</title>
        <authorList>
            <person name="Simakov O."/>
            <person name="Marletaz F."/>
            <person name="Cho S.J."/>
            <person name="Edsinger-Gonzales E."/>
            <person name="Havlak P."/>
            <person name="Hellsten U."/>
            <person name="Kuo D.H."/>
            <person name="Larsson T."/>
            <person name="Lv J."/>
            <person name="Arendt D."/>
            <person name="Savage R."/>
            <person name="Osoegawa K."/>
            <person name="de Jong P."/>
            <person name="Grimwood J."/>
            <person name="Chapman J.A."/>
            <person name="Shapiro H."/>
            <person name="Aerts A."/>
            <person name="Otillar R.P."/>
            <person name="Terry A.Y."/>
            <person name="Boore J.L."/>
            <person name="Grigoriev I.V."/>
            <person name="Lindberg D.R."/>
            <person name="Seaver E.C."/>
            <person name="Weisblat D.A."/>
            <person name="Putnam N.H."/>
            <person name="Rokhsar D.S."/>
        </authorList>
    </citation>
    <scope>NUCLEOTIDE SEQUENCE</scope>
</reference>
<dbReference type="PANTHER" id="PTHR19963">
    <property type="entry name" value="CCHC-TYPE DOMAIN-CONTAINING PROTEIN"/>
    <property type="match status" value="1"/>
</dbReference>
<dbReference type="InParanoid" id="T1EWQ4"/>
<dbReference type="GeneID" id="20201004"/>
<accession>T1EWQ4</accession>
<name>T1EWQ4_HELRO</name>
<keyword evidence="1" id="KW-0175">Coiled coil</keyword>
<reference evidence="3" key="3">
    <citation type="submission" date="2015-06" db="UniProtKB">
        <authorList>
            <consortium name="EnsemblMetazoa"/>
        </authorList>
    </citation>
    <scope>IDENTIFICATION</scope>
</reference>
<sequence>MFEEDMLAVRHHELLKPDKFDGTGCLKTFLKKFEICAMYNQWSMDDRIITNGKKVNVVSSPGQTVKVGGKFNKKFFFFALNDADLKLKVRNMQDTTENRVKAVKRQINALRQSVDVLQDH</sequence>
<protein>
    <submittedName>
        <fullName evidence="2 3">Uncharacterized protein</fullName>
    </submittedName>
</protein>
<dbReference type="PANTHER" id="PTHR19963:SF30">
    <property type="entry name" value="ENDONUCLEASE_EXONUCLEASE_PHOSPHATASE DOMAIN-CONTAINING PROTEIN"/>
    <property type="match status" value="1"/>
</dbReference>
<proteinExistence type="predicted"/>
<reference evidence="4" key="1">
    <citation type="submission" date="2012-12" db="EMBL/GenBank/DDBJ databases">
        <authorList>
            <person name="Hellsten U."/>
            <person name="Grimwood J."/>
            <person name="Chapman J.A."/>
            <person name="Shapiro H."/>
            <person name="Aerts A."/>
            <person name="Otillar R.P."/>
            <person name="Terry A.Y."/>
            <person name="Boore J.L."/>
            <person name="Simakov O."/>
            <person name="Marletaz F."/>
            <person name="Cho S.-J."/>
            <person name="Edsinger-Gonzales E."/>
            <person name="Havlak P."/>
            <person name="Kuo D.-H."/>
            <person name="Larsson T."/>
            <person name="Lv J."/>
            <person name="Arendt D."/>
            <person name="Savage R."/>
            <person name="Osoegawa K."/>
            <person name="de Jong P."/>
            <person name="Lindberg D.R."/>
            <person name="Seaver E.C."/>
            <person name="Weisblat D.A."/>
            <person name="Putnam N.H."/>
            <person name="Grigoriev I.V."/>
            <person name="Rokhsar D.S."/>
        </authorList>
    </citation>
    <scope>NUCLEOTIDE SEQUENCE</scope>
</reference>
<evidence type="ECO:0000313" key="2">
    <source>
        <dbReference type="EMBL" id="ESN91374.1"/>
    </source>
</evidence>
<keyword evidence="4" id="KW-1185">Reference proteome</keyword>
<dbReference type="KEGG" id="hro:HELRODRAFT_165403"/>
<dbReference type="EnsemblMetazoa" id="HelroT165403">
    <property type="protein sequence ID" value="HelroP165403"/>
    <property type="gene ID" value="HelroG165403"/>
</dbReference>
<dbReference type="CTD" id="20201004"/>
<evidence type="ECO:0000313" key="3">
    <source>
        <dbReference type="EnsemblMetazoa" id="HelroP165403"/>
    </source>
</evidence>
<dbReference type="EMBL" id="KB097700">
    <property type="protein sequence ID" value="ESN91374.1"/>
    <property type="molecule type" value="Genomic_DNA"/>
</dbReference>
<dbReference type="EMBL" id="AMQM01002044">
    <property type="status" value="NOT_ANNOTATED_CDS"/>
    <property type="molecule type" value="Genomic_DNA"/>
</dbReference>
<dbReference type="AlphaFoldDB" id="T1EWQ4"/>
<dbReference type="Proteomes" id="UP000015101">
    <property type="component" value="Unassembled WGS sequence"/>
</dbReference>
<organism evidence="3 4">
    <name type="scientific">Helobdella robusta</name>
    <name type="common">Californian leech</name>
    <dbReference type="NCBI Taxonomy" id="6412"/>
    <lineage>
        <taxon>Eukaryota</taxon>
        <taxon>Metazoa</taxon>
        <taxon>Spiralia</taxon>
        <taxon>Lophotrochozoa</taxon>
        <taxon>Annelida</taxon>
        <taxon>Clitellata</taxon>
        <taxon>Hirudinea</taxon>
        <taxon>Rhynchobdellida</taxon>
        <taxon>Glossiphoniidae</taxon>
        <taxon>Helobdella</taxon>
    </lineage>
</organism>
<feature type="coiled-coil region" evidence="1">
    <location>
        <begin position="93"/>
        <end position="120"/>
    </location>
</feature>
<dbReference type="HOGENOM" id="CLU_2052164_0_0_1"/>
<evidence type="ECO:0000313" key="4">
    <source>
        <dbReference type="Proteomes" id="UP000015101"/>
    </source>
</evidence>
<gene>
    <name evidence="3" type="primary">20201004</name>
    <name evidence="2" type="ORF">HELRODRAFT_165403</name>
</gene>